<dbReference type="Pfam" id="PF00535">
    <property type="entry name" value="Glycos_transf_2"/>
    <property type="match status" value="1"/>
</dbReference>
<accession>A0A1M5Y904</accession>
<dbReference type="SUPFAM" id="SSF53448">
    <property type="entry name" value="Nucleotide-diphospho-sugar transferases"/>
    <property type="match status" value="1"/>
</dbReference>
<evidence type="ECO:0000313" key="5">
    <source>
        <dbReference type="Proteomes" id="UP000184447"/>
    </source>
</evidence>
<dbReference type="AlphaFoldDB" id="A0A1M5Y904"/>
<proteinExistence type="predicted"/>
<dbReference type="OrthoDB" id="9807674at2"/>
<name>A0A1M5Y904_9CLOT</name>
<gene>
    <name evidence="4" type="ORF">SAMN02745207_04284</name>
</gene>
<dbReference type="PANTHER" id="PTHR22916:SF51">
    <property type="entry name" value="GLYCOSYLTRANSFERASE EPSH-RELATED"/>
    <property type="match status" value="1"/>
</dbReference>
<organism evidence="4 5">
    <name type="scientific">Clostridium grantii DSM 8605</name>
    <dbReference type="NCBI Taxonomy" id="1121316"/>
    <lineage>
        <taxon>Bacteria</taxon>
        <taxon>Bacillati</taxon>
        <taxon>Bacillota</taxon>
        <taxon>Clostridia</taxon>
        <taxon>Eubacteriales</taxon>
        <taxon>Clostridiaceae</taxon>
        <taxon>Clostridium</taxon>
    </lineage>
</organism>
<evidence type="ECO:0000256" key="2">
    <source>
        <dbReference type="ARBA" id="ARBA00022679"/>
    </source>
</evidence>
<evidence type="ECO:0000256" key="1">
    <source>
        <dbReference type="ARBA" id="ARBA00022676"/>
    </source>
</evidence>
<dbReference type="PANTHER" id="PTHR22916">
    <property type="entry name" value="GLYCOSYLTRANSFERASE"/>
    <property type="match status" value="1"/>
</dbReference>
<dbReference type="GO" id="GO:0016757">
    <property type="term" value="F:glycosyltransferase activity"/>
    <property type="evidence" value="ECO:0007669"/>
    <property type="project" value="UniProtKB-KW"/>
</dbReference>
<feature type="domain" description="Glycosyltransferase 2-like" evidence="3">
    <location>
        <begin position="5"/>
        <end position="158"/>
    </location>
</feature>
<dbReference type="STRING" id="1121316.SAMN02745207_04284"/>
<reference evidence="4 5" key="1">
    <citation type="submission" date="2016-11" db="EMBL/GenBank/DDBJ databases">
        <authorList>
            <person name="Jaros S."/>
            <person name="Januszkiewicz K."/>
            <person name="Wedrychowicz H."/>
        </authorList>
    </citation>
    <scope>NUCLEOTIDE SEQUENCE [LARGE SCALE GENOMIC DNA]</scope>
    <source>
        <strain evidence="4 5">DSM 8605</strain>
    </source>
</reference>
<keyword evidence="1" id="KW-0328">Glycosyltransferase</keyword>
<evidence type="ECO:0000313" key="4">
    <source>
        <dbReference type="EMBL" id="SHI08436.1"/>
    </source>
</evidence>
<dbReference type="EMBL" id="FQXM01000071">
    <property type="protein sequence ID" value="SHI08436.1"/>
    <property type="molecule type" value="Genomic_DNA"/>
</dbReference>
<dbReference type="InterPro" id="IPR001173">
    <property type="entry name" value="Glyco_trans_2-like"/>
</dbReference>
<dbReference type="RefSeq" id="WP_073341032.1">
    <property type="nucleotide sequence ID" value="NZ_FQXM01000071.1"/>
</dbReference>
<dbReference type="CDD" id="cd00761">
    <property type="entry name" value="Glyco_tranf_GTA_type"/>
    <property type="match status" value="1"/>
</dbReference>
<dbReference type="InterPro" id="IPR029044">
    <property type="entry name" value="Nucleotide-diphossugar_trans"/>
</dbReference>
<dbReference type="Proteomes" id="UP000184447">
    <property type="component" value="Unassembled WGS sequence"/>
</dbReference>
<keyword evidence="2 4" id="KW-0808">Transferase</keyword>
<dbReference type="Gene3D" id="3.90.550.10">
    <property type="entry name" value="Spore Coat Polysaccharide Biosynthesis Protein SpsA, Chain A"/>
    <property type="match status" value="1"/>
</dbReference>
<evidence type="ECO:0000259" key="3">
    <source>
        <dbReference type="Pfam" id="PF00535"/>
    </source>
</evidence>
<protein>
    <submittedName>
        <fullName evidence="4">Glycosyl transferase family 2</fullName>
    </submittedName>
</protein>
<keyword evidence="5" id="KW-1185">Reference proteome</keyword>
<sequence>MAKVSIVIPIYNAEKTLDKCIKSIINQSFRDLELILINDGSNDNSLKICEKYSNKDVRIVVINKKNEGCIAARMEGVQASTAEYVMFVDADDWVNREIVEILYKESIENCTDITVCNMYKVLGNRALIKRKNKSMYFSKDKIYRGEEIKTILAAAYLHGHPFPASLFGKLYKRELLIKNGKYLPRIKFLGEDLFYNLEIFLKVDKVKIIDKPLYYYRVGGFTSKYMPYIFDDATNGYEIQKEVIEEHYLDTMNKRLNGISIMLLNTFKTCLFNCFKCDFNKNSIKEMIGTYVKDKSIIEASYNEGAINYFEKEYLNAIRKENLDYLYELGEKIYRRNKPRKILLNILSKIAI</sequence>